<evidence type="ECO:0000313" key="2">
    <source>
        <dbReference type="Proteomes" id="UP001162156"/>
    </source>
</evidence>
<accession>A0AAV8ZL23</accession>
<gene>
    <name evidence="1" type="ORF">NQ314_003847</name>
</gene>
<protein>
    <submittedName>
        <fullName evidence="1">Uncharacterized protein</fullName>
    </submittedName>
</protein>
<dbReference type="EMBL" id="JANEYF010001132">
    <property type="protein sequence ID" value="KAJ8965906.1"/>
    <property type="molecule type" value="Genomic_DNA"/>
</dbReference>
<dbReference type="AlphaFoldDB" id="A0AAV8ZL23"/>
<dbReference type="Proteomes" id="UP001162156">
    <property type="component" value="Unassembled WGS sequence"/>
</dbReference>
<name>A0AAV8ZL23_9CUCU</name>
<organism evidence="1 2">
    <name type="scientific">Rhamnusium bicolor</name>
    <dbReference type="NCBI Taxonomy" id="1586634"/>
    <lineage>
        <taxon>Eukaryota</taxon>
        <taxon>Metazoa</taxon>
        <taxon>Ecdysozoa</taxon>
        <taxon>Arthropoda</taxon>
        <taxon>Hexapoda</taxon>
        <taxon>Insecta</taxon>
        <taxon>Pterygota</taxon>
        <taxon>Neoptera</taxon>
        <taxon>Endopterygota</taxon>
        <taxon>Coleoptera</taxon>
        <taxon>Polyphaga</taxon>
        <taxon>Cucujiformia</taxon>
        <taxon>Chrysomeloidea</taxon>
        <taxon>Cerambycidae</taxon>
        <taxon>Lepturinae</taxon>
        <taxon>Rhagiini</taxon>
        <taxon>Rhamnusium</taxon>
    </lineage>
</organism>
<reference evidence="1" key="1">
    <citation type="journal article" date="2023" name="Insect Mol. Biol.">
        <title>Genome sequencing provides insights into the evolution of gene families encoding plant cell wall-degrading enzymes in longhorned beetles.</title>
        <authorList>
            <person name="Shin N.R."/>
            <person name="Okamura Y."/>
            <person name="Kirsch R."/>
            <person name="Pauchet Y."/>
        </authorList>
    </citation>
    <scope>NUCLEOTIDE SEQUENCE</scope>
    <source>
        <strain evidence="1">RBIC_L_NR</strain>
    </source>
</reference>
<keyword evidence="2" id="KW-1185">Reference proteome</keyword>
<comment type="caution">
    <text evidence="1">The sequence shown here is derived from an EMBL/GenBank/DDBJ whole genome shotgun (WGS) entry which is preliminary data.</text>
</comment>
<evidence type="ECO:0000313" key="1">
    <source>
        <dbReference type="EMBL" id="KAJ8965906.1"/>
    </source>
</evidence>
<proteinExistence type="predicted"/>
<sequence length="161" mass="18548">MPPLVCTQNTFSHVDYGIPIVANKSTDYRTCTGTYHRFIPNIPQEFDCRCKANIKQELKVKDVALRDASKSCYNNDFILKFNQGDPSENCVTAARLTKVHYIRNVEEKMFKNPPPPMAPKLSEMKDSYRMNYYRPNFREITAPTTAGRCLVGKPFKNKLFP</sequence>